<evidence type="ECO:0000256" key="1">
    <source>
        <dbReference type="ARBA" id="ARBA00023015"/>
    </source>
</evidence>
<keyword evidence="7" id="KW-1185">Reference proteome</keyword>
<dbReference type="PROSITE" id="PS50995">
    <property type="entry name" value="HTH_MARR_2"/>
    <property type="match status" value="1"/>
</dbReference>
<dbReference type="InterPro" id="IPR011991">
    <property type="entry name" value="ArsR-like_HTH"/>
</dbReference>
<dbReference type="Proteomes" id="UP000468668">
    <property type="component" value="Unassembled WGS sequence"/>
</dbReference>
<dbReference type="CDD" id="cd00090">
    <property type="entry name" value="HTH_ARSR"/>
    <property type="match status" value="1"/>
</dbReference>
<dbReference type="GO" id="GO:0003677">
    <property type="term" value="F:DNA binding"/>
    <property type="evidence" value="ECO:0007669"/>
    <property type="project" value="UniProtKB-KW"/>
</dbReference>
<gene>
    <name evidence="6" type="ORF">F8C90_05920</name>
</gene>
<evidence type="ECO:0000256" key="2">
    <source>
        <dbReference type="ARBA" id="ARBA00023125"/>
    </source>
</evidence>
<name>A0A6N6NS75_9ACTN</name>
<evidence type="ECO:0000313" key="6">
    <source>
        <dbReference type="EMBL" id="KAB1640530.1"/>
    </source>
</evidence>
<dbReference type="PRINTS" id="PR00598">
    <property type="entry name" value="HTHMARR"/>
</dbReference>
<keyword evidence="1" id="KW-0805">Transcription regulation</keyword>
<dbReference type="GO" id="GO:0003700">
    <property type="term" value="F:DNA-binding transcription factor activity"/>
    <property type="evidence" value="ECO:0007669"/>
    <property type="project" value="InterPro"/>
</dbReference>
<feature type="domain" description="HTH marR-type" evidence="5">
    <location>
        <begin position="1"/>
        <end position="129"/>
    </location>
</feature>
<dbReference type="Gene3D" id="1.10.10.10">
    <property type="entry name" value="Winged helix-like DNA-binding domain superfamily/Winged helix DNA-binding domain"/>
    <property type="match status" value="1"/>
</dbReference>
<comment type="caution">
    <text evidence="6">The sequence shown here is derived from an EMBL/GenBank/DDBJ whole genome shotgun (WGS) entry which is preliminary data.</text>
</comment>
<keyword evidence="2" id="KW-0238">DNA-binding</keyword>
<dbReference type="Pfam" id="PF01047">
    <property type="entry name" value="MarR"/>
    <property type="match status" value="1"/>
</dbReference>
<protein>
    <submittedName>
        <fullName evidence="6">MarR family transcriptional regulator</fullName>
    </submittedName>
</protein>
<dbReference type="EMBL" id="WAJR01000011">
    <property type="protein sequence ID" value="KAB1640530.1"/>
    <property type="molecule type" value="Genomic_DNA"/>
</dbReference>
<dbReference type="PANTHER" id="PTHR42756">
    <property type="entry name" value="TRANSCRIPTIONAL REGULATOR, MARR"/>
    <property type="match status" value="1"/>
</dbReference>
<dbReference type="InterPro" id="IPR036390">
    <property type="entry name" value="WH_DNA-bd_sf"/>
</dbReference>
<organism evidence="6 7">
    <name type="scientific">Ellagibacter isourolithinifaciens</name>
    <dbReference type="NCBI Taxonomy" id="2137581"/>
    <lineage>
        <taxon>Bacteria</taxon>
        <taxon>Bacillati</taxon>
        <taxon>Actinomycetota</taxon>
        <taxon>Coriobacteriia</taxon>
        <taxon>Eggerthellales</taxon>
        <taxon>Eggerthellaceae</taxon>
        <taxon>Ellagibacter</taxon>
    </lineage>
</organism>
<dbReference type="GeneID" id="98657942"/>
<dbReference type="OrthoDB" id="8635520at2"/>
<proteinExistence type="predicted"/>
<evidence type="ECO:0000259" key="5">
    <source>
        <dbReference type="PROSITE" id="PS50995"/>
    </source>
</evidence>
<sequence length="166" mass="17478">MSDISIIVRKMRTFAERNMAHRGIGFPEQLVLMSLLANGESNQESIAAEHGIDRGAIAKTLAKLEAKGLVTRKVNSKNKREKIVCATPEATSVFNEMRASFVELDNTLFSGFTPEEKASACDLIARMAANLQEVVAAPVSAATAGDAPAAASASPADAATTGKESL</sequence>
<keyword evidence="3" id="KW-0804">Transcription</keyword>
<dbReference type="AlphaFoldDB" id="A0A6N6NS75"/>
<dbReference type="SUPFAM" id="SSF46785">
    <property type="entry name" value="Winged helix' DNA-binding domain"/>
    <property type="match status" value="1"/>
</dbReference>
<reference evidence="6 7" key="1">
    <citation type="submission" date="2019-09" db="EMBL/GenBank/DDBJ databases">
        <title>Whole genome shotgun sequencing (WGS) of Ellagibacter isourolithinifaciens DSM 104140(T) and Adlercreutzia muris DSM 29508(T).</title>
        <authorList>
            <person name="Stoll D.A."/>
            <person name="Danylec N."/>
            <person name="Huch M."/>
        </authorList>
    </citation>
    <scope>NUCLEOTIDE SEQUENCE [LARGE SCALE GENOMIC DNA]</scope>
    <source>
        <strain evidence="6 7">DSM 104140</strain>
    </source>
</reference>
<evidence type="ECO:0000256" key="3">
    <source>
        <dbReference type="ARBA" id="ARBA00023163"/>
    </source>
</evidence>
<dbReference type="PANTHER" id="PTHR42756:SF1">
    <property type="entry name" value="TRANSCRIPTIONAL REPRESSOR OF EMRAB OPERON"/>
    <property type="match status" value="1"/>
</dbReference>
<dbReference type="InterPro" id="IPR023187">
    <property type="entry name" value="Tscrpt_reg_MarR-type_CS"/>
</dbReference>
<accession>A0A6N6NS75</accession>
<dbReference type="SMART" id="SM00347">
    <property type="entry name" value="HTH_MARR"/>
    <property type="match status" value="1"/>
</dbReference>
<evidence type="ECO:0000313" key="7">
    <source>
        <dbReference type="Proteomes" id="UP000468668"/>
    </source>
</evidence>
<evidence type="ECO:0000256" key="4">
    <source>
        <dbReference type="SAM" id="MobiDB-lite"/>
    </source>
</evidence>
<feature type="region of interest" description="Disordered" evidence="4">
    <location>
        <begin position="145"/>
        <end position="166"/>
    </location>
</feature>
<dbReference type="PROSITE" id="PS01117">
    <property type="entry name" value="HTH_MARR_1"/>
    <property type="match status" value="1"/>
</dbReference>
<dbReference type="RefSeq" id="WP_158049537.1">
    <property type="nucleotide sequence ID" value="NZ_DBEYUS010000025.1"/>
</dbReference>
<dbReference type="InterPro" id="IPR036388">
    <property type="entry name" value="WH-like_DNA-bd_sf"/>
</dbReference>
<dbReference type="InterPro" id="IPR000835">
    <property type="entry name" value="HTH_MarR-typ"/>
</dbReference>